<organism evidence="1 2">
    <name type="scientific">Xanthocytophaga agilis</name>
    <dbReference type="NCBI Taxonomy" id="3048010"/>
    <lineage>
        <taxon>Bacteria</taxon>
        <taxon>Pseudomonadati</taxon>
        <taxon>Bacteroidota</taxon>
        <taxon>Cytophagia</taxon>
        <taxon>Cytophagales</taxon>
        <taxon>Rhodocytophagaceae</taxon>
        <taxon>Xanthocytophaga</taxon>
    </lineage>
</organism>
<dbReference type="RefSeq" id="WP_314510051.1">
    <property type="nucleotide sequence ID" value="NZ_JASJOU010000002.1"/>
</dbReference>
<sequence>MDFISNTLYAGLRTGNFVESGISDSNFKQYAKVISSKPGQIETHPDYQLETYSEQGEKKHIWRNKQEIQGIPLNRQILEATNFKILNENYVNSLREECQGFNIISEVWDKLSTSQNSLVTIFKIEFTLNGTHYPSRYVSLKEPVSVMTNNRYKDLFGGWDAQKFMDNTFDIGEIHVLQNLYFHLTKEELDTIRLEEENFYLQPT</sequence>
<dbReference type="AlphaFoldDB" id="A0AAE3QYS1"/>
<comment type="caution">
    <text evidence="1">The sequence shown here is derived from an EMBL/GenBank/DDBJ whole genome shotgun (WGS) entry which is preliminary data.</text>
</comment>
<keyword evidence="2" id="KW-1185">Reference proteome</keyword>
<name>A0AAE3QYS1_9BACT</name>
<protein>
    <submittedName>
        <fullName evidence="1">Uncharacterized protein</fullName>
    </submittedName>
</protein>
<accession>A0AAE3QYS1</accession>
<gene>
    <name evidence="1" type="ORF">QNI22_07680</name>
</gene>
<proteinExistence type="predicted"/>
<evidence type="ECO:0000313" key="1">
    <source>
        <dbReference type="EMBL" id="MDJ1500519.1"/>
    </source>
</evidence>
<reference evidence="1" key="1">
    <citation type="submission" date="2023-05" db="EMBL/GenBank/DDBJ databases">
        <authorList>
            <person name="Zhang X."/>
        </authorList>
    </citation>
    <scope>NUCLEOTIDE SEQUENCE</scope>
    <source>
        <strain evidence="1">BD1B2-1</strain>
    </source>
</reference>
<dbReference type="Proteomes" id="UP001232063">
    <property type="component" value="Unassembled WGS sequence"/>
</dbReference>
<evidence type="ECO:0000313" key="2">
    <source>
        <dbReference type="Proteomes" id="UP001232063"/>
    </source>
</evidence>
<dbReference type="EMBL" id="JASJOU010000002">
    <property type="protein sequence ID" value="MDJ1500519.1"/>
    <property type="molecule type" value="Genomic_DNA"/>
</dbReference>